<protein>
    <submittedName>
        <fullName evidence="2">Uncharacterized protein</fullName>
    </submittedName>
</protein>
<evidence type="ECO:0000256" key="1">
    <source>
        <dbReference type="SAM" id="MobiDB-lite"/>
    </source>
</evidence>
<dbReference type="EMBL" id="JAFBMS010000083">
    <property type="protein sequence ID" value="KAG9337632.1"/>
    <property type="molecule type" value="Genomic_DNA"/>
</dbReference>
<accession>A0A8T2NIZ1</accession>
<evidence type="ECO:0000313" key="2">
    <source>
        <dbReference type="EMBL" id="KAG9337632.1"/>
    </source>
</evidence>
<evidence type="ECO:0000313" key="3">
    <source>
        <dbReference type="Proteomes" id="UP000824540"/>
    </source>
</evidence>
<dbReference type="AlphaFoldDB" id="A0A8T2NIZ1"/>
<gene>
    <name evidence="2" type="ORF">JZ751_028390</name>
</gene>
<feature type="region of interest" description="Disordered" evidence="1">
    <location>
        <begin position="62"/>
        <end position="90"/>
    </location>
</feature>
<dbReference type="Proteomes" id="UP000824540">
    <property type="component" value="Unassembled WGS sequence"/>
</dbReference>
<name>A0A8T2NIZ1_9TELE</name>
<organism evidence="2 3">
    <name type="scientific">Albula glossodonta</name>
    <name type="common">roundjaw bonefish</name>
    <dbReference type="NCBI Taxonomy" id="121402"/>
    <lineage>
        <taxon>Eukaryota</taxon>
        <taxon>Metazoa</taxon>
        <taxon>Chordata</taxon>
        <taxon>Craniata</taxon>
        <taxon>Vertebrata</taxon>
        <taxon>Euteleostomi</taxon>
        <taxon>Actinopterygii</taxon>
        <taxon>Neopterygii</taxon>
        <taxon>Teleostei</taxon>
        <taxon>Albuliformes</taxon>
        <taxon>Albulidae</taxon>
        <taxon>Albula</taxon>
    </lineage>
</organism>
<feature type="compositionally biased region" description="Polar residues" evidence="1">
    <location>
        <begin position="64"/>
        <end position="75"/>
    </location>
</feature>
<reference evidence="2" key="1">
    <citation type="thesis" date="2021" institute="BYU ScholarsArchive" country="Provo, UT, USA">
        <title>Applications of and Algorithms for Genome Assembly and Genomic Analyses with an Emphasis on Marine Teleosts.</title>
        <authorList>
            <person name="Pickett B.D."/>
        </authorList>
    </citation>
    <scope>NUCLEOTIDE SEQUENCE</scope>
    <source>
        <strain evidence="2">HI-2016</strain>
    </source>
</reference>
<keyword evidence="3" id="KW-1185">Reference proteome</keyword>
<sequence>MTGDPAEDLFLSHRAGGKVSTSAVPPVEPHRWVALGGGTRGRAGEVEGEIVGLGVVRTALEASSRAQPTESSEMNEAQARATDQPKRMSTSFTVFDLMADRAS</sequence>
<proteinExistence type="predicted"/>
<comment type="caution">
    <text evidence="2">The sequence shown here is derived from an EMBL/GenBank/DDBJ whole genome shotgun (WGS) entry which is preliminary data.</text>
</comment>